<dbReference type="STRING" id="1232683.ADIMK_4059"/>
<organism evidence="5 6">
    <name type="scientific">Marinobacterium lacunae</name>
    <dbReference type="NCBI Taxonomy" id="1232683"/>
    <lineage>
        <taxon>Bacteria</taxon>
        <taxon>Pseudomonadati</taxon>
        <taxon>Pseudomonadota</taxon>
        <taxon>Gammaproteobacteria</taxon>
        <taxon>Oceanospirillales</taxon>
        <taxon>Oceanospirillaceae</taxon>
        <taxon>Marinobacterium</taxon>
    </lineage>
</organism>
<comment type="similarity">
    <text evidence="4">Belongs to the PqqD family.</text>
</comment>
<evidence type="ECO:0000313" key="5">
    <source>
        <dbReference type="EMBL" id="KEA61912.1"/>
    </source>
</evidence>
<dbReference type="PATRIC" id="fig|1232683.4.peg.3994"/>
<accession>A0A081FTQ7</accession>
<comment type="subunit">
    <text evidence="2 4">Monomer. Interacts with PqqE.</text>
</comment>
<dbReference type="OrthoDB" id="7356791at2"/>
<dbReference type="InterPro" id="IPR008792">
    <property type="entry name" value="PQQD"/>
</dbReference>
<dbReference type="AlphaFoldDB" id="A0A081FTQ7"/>
<dbReference type="InterPro" id="IPR041881">
    <property type="entry name" value="PqqD_sf"/>
</dbReference>
<evidence type="ECO:0000256" key="3">
    <source>
        <dbReference type="ARBA" id="ARBA00022905"/>
    </source>
</evidence>
<dbReference type="InterPro" id="IPR022479">
    <property type="entry name" value="PqqD_bac"/>
</dbReference>
<protein>
    <recommendedName>
        <fullName evidence="4">PqqA binding protein</fullName>
    </recommendedName>
    <alternativeName>
        <fullName evidence="4">Coenzyme PQQ synthesis protein D</fullName>
    </alternativeName>
    <alternativeName>
        <fullName evidence="4">Pyrroloquinoline quinone biosynthesis protein D</fullName>
    </alternativeName>
</protein>
<dbReference type="GO" id="GO:0048038">
    <property type="term" value="F:quinone binding"/>
    <property type="evidence" value="ECO:0007669"/>
    <property type="project" value="InterPro"/>
</dbReference>
<comment type="pathway">
    <text evidence="1 4">Cofactor biosynthesis; pyrroloquinoline quinone biosynthesis.</text>
</comment>
<dbReference type="GO" id="GO:0018189">
    <property type="term" value="P:pyrroloquinoline quinone biosynthetic process"/>
    <property type="evidence" value="ECO:0007669"/>
    <property type="project" value="UniProtKB-UniRule"/>
</dbReference>
<sequence length="94" mass="10713">MNAAVKTDFRVPVLGSLFRFQWEPAQQAYVLLYPEGMVKLNESAGEILSLVDGQRNVSAITAALREKFPQAGDLSRDITEFLEVAREQHWIDYR</sequence>
<comment type="caution">
    <text evidence="5">The sequence shown here is derived from an EMBL/GenBank/DDBJ whole genome shotgun (WGS) entry which is preliminary data.</text>
</comment>
<reference evidence="5 6" key="1">
    <citation type="submission" date="2014-04" db="EMBL/GenBank/DDBJ databases">
        <title>Marinobacterium kochiensis sp. nov., isolated from sediment sample collected from Kochi backwaters in Kerala, India.</title>
        <authorList>
            <person name="Singh A."/>
            <person name="Pinnaka A.K."/>
        </authorList>
    </citation>
    <scope>NUCLEOTIDE SEQUENCE [LARGE SCALE GENOMIC DNA]</scope>
    <source>
        <strain evidence="5 6">AK27</strain>
    </source>
</reference>
<proteinExistence type="inferred from homology"/>
<dbReference type="Pfam" id="PF05402">
    <property type="entry name" value="PqqD"/>
    <property type="match status" value="1"/>
</dbReference>
<dbReference type="EMBL" id="JMQN01000059">
    <property type="protein sequence ID" value="KEA61912.1"/>
    <property type="molecule type" value="Genomic_DNA"/>
</dbReference>
<dbReference type="NCBIfam" id="NF002535">
    <property type="entry name" value="PRK02079.1"/>
    <property type="match status" value="1"/>
</dbReference>
<evidence type="ECO:0000313" key="6">
    <source>
        <dbReference type="Proteomes" id="UP000028252"/>
    </source>
</evidence>
<dbReference type="NCBIfam" id="TIGR03859">
    <property type="entry name" value="PQQ_PqqD"/>
    <property type="match status" value="1"/>
</dbReference>
<gene>
    <name evidence="4" type="primary">pqqD</name>
    <name evidence="5" type="ORF">ADIMK_4059</name>
</gene>
<comment type="function">
    <text evidence="4">Functions as a PqqA binding protein and presents PqqA to PqqE, in the pyrroloquinoline quinone (PQQ) biosynthetic pathway.</text>
</comment>
<keyword evidence="3 4" id="KW-0884">PQQ biosynthesis</keyword>
<dbReference type="RefSeq" id="WP_036192060.1">
    <property type="nucleotide sequence ID" value="NZ_JMQN01000059.1"/>
</dbReference>
<dbReference type="UniPathway" id="UPA00539"/>
<dbReference type="HAMAP" id="MF_00655">
    <property type="entry name" value="PQQ_syn_PqqD"/>
    <property type="match status" value="1"/>
</dbReference>
<evidence type="ECO:0000256" key="1">
    <source>
        <dbReference type="ARBA" id="ARBA00004886"/>
    </source>
</evidence>
<name>A0A081FTQ7_9GAMM</name>
<evidence type="ECO:0000256" key="4">
    <source>
        <dbReference type="HAMAP-Rule" id="MF_00655"/>
    </source>
</evidence>
<dbReference type="eggNOG" id="ENOG5032Z81">
    <property type="taxonomic scope" value="Bacteria"/>
</dbReference>
<keyword evidence="6" id="KW-1185">Reference proteome</keyword>
<dbReference type="Gene3D" id="1.10.10.1150">
    <property type="entry name" value="Coenzyme PQQ synthesis protein D (PqqD)"/>
    <property type="match status" value="1"/>
</dbReference>
<dbReference type="Proteomes" id="UP000028252">
    <property type="component" value="Unassembled WGS sequence"/>
</dbReference>
<evidence type="ECO:0000256" key="2">
    <source>
        <dbReference type="ARBA" id="ARBA00011741"/>
    </source>
</evidence>